<organism evidence="3 4">
    <name type="scientific">Streptomyces cadmiisoli</name>
    <dbReference type="NCBI Taxonomy" id="2184053"/>
    <lineage>
        <taxon>Bacteria</taxon>
        <taxon>Bacillati</taxon>
        <taxon>Actinomycetota</taxon>
        <taxon>Actinomycetes</taxon>
        <taxon>Kitasatosporales</taxon>
        <taxon>Streptomycetaceae</taxon>
        <taxon>Streptomyces</taxon>
        <taxon>Streptomyces aurantiacus group</taxon>
    </lineage>
</organism>
<reference evidence="3 4" key="1">
    <citation type="journal article" date="2019" name="Int. J. Syst. Evol. Microbiol.">
        <title>Streptomyces cadmiisoli sp. nov., a novel actinomycete isolated from cadmium-contaminated soil.</title>
        <authorList>
            <person name="Li K."/>
            <person name="Tang X."/>
            <person name="Zhao J."/>
            <person name="Guo Y."/>
            <person name="Tang Y."/>
            <person name="Gao J."/>
        </authorList>
    </citation>
    <scope>NUCLEOTIDE SEQUENCE [LARGE SCALE GENOMIC DNA]</scope>
    <source>
        <strain evidence="3 4">ZFG47</strain>
    </source>
</reference>
<evidence type="ECO:0000256" key="2">
    <source>
        <dbReference type="SAM" id="Phobius"/>
    </source>
</evidence>
<feature type="transmembrane region" description="Helical" evidence="2">
    <location>
        <begin position="48"/>
        <end position="73"/>
    </location>
</feature>
<keyword evidence="2" id="KW-0812">Transmembrane</keyword>
<sequence length="97" mass="10174">MGDGNRPRSDASWGARTDTERENTVSHTARAACVVPGDLPLTAPEATIVVVVLVLAVLLALAGMPALSVLVLLAETTDTGLRLVRRARSRKQAEAEG</sequence>
<dbReference type="EMBL" id="CP030073">
    <property type="protein sequence ID" value="AWW42065.1"/>
    <property type="molecule type" value="Genomic_DNA"/>
</dbReference>
<keyword evidence="2" id="KW-1133">Transmembrane helix</keyword>
<proteinExistence type="predicted"/>
<dbReference type="AlphaFoldDB" id="A0A2Z4JAC7"/>
<keyword evidence="2" id="KW-0472">Membrane</keyword>
<evidence type="ECO:0000256" key="1">
    <source>
        <dbReference type="SAM" id="MobiDB-lite"/>
    </source>
</evidence>
<evidence type="ECO:0000313" key="4">
    <source>
        <dbReference type="Proteomes" id="UP000249616"/>
    </source>
</evidence>
<keyword evidence="4" id="KW-1185">Reference proteome</keyword>
<feature type="region of interest" description="Disordered" evidence="1">
    <location>
        <begin position="1"/>
        <end position="25"/>
    </location>
</feature>
<gene>
    <name evidence="3" type="ORF">DN051_40245</name>
</gene>
<dbReference type="Proteomes" id="UP000249616">
    <property type="component" value="Chromosome"/>
</dbReference>
<accession>A0A2Z4JAC7</accession>
<protein>
    <submittedName>
        <fullName evidence="3">Uncharacterized protein</fullName>
    </submittedName>
</protein>
<dbReference type="KEGG" id="scad:DN051_40245"/>
<evidence type="ECO:0000313" key="3">
    <source>
        <dbReference type="EMBL" id="AWW42065.1"/>
    </source>
</evidence>
<name>A0A2Z4JAC7_9ACTN</name>